<dbReference type="Proteomes" id="UP001221413">
    <property type="component" value="Unassembled WGS sequence"/>
</dbReference>
<reference evidence="1" key="1">
    <citation type="submission" date="2023-01" db="EMBL/GenBank/DDBJ databases">
        <title>The chitinases involved in constricting ring structure development in the nematode-trapping fungus Drechslerella dactyloides.</title>
        <authorList>
            <person name="Wang R."/>
            <person name="Zhang L."/>
            <person name="Tang P."/>
            <person name="Li S."/>
            <person name="Liang L."/>
        </authorList>
    </citation>
    <scope>NUCLEOTIDE SEQUENCE</scope>
    <source>
        <strain evidence="1">YMF1.00031</strain>
    </source>
</reference>
<protein>
    <submittedName>
        <fullName evidence="1">Uncharacterized protein</fullName>
    </submittedName>
</protein>
<name>A0AAD6ISL3_DREDA</name>
<evidence type="ECO:0000313" key="2">
    <source>
        <dbReference type="Proteomes" id="UP001221413"/>
    </source>
</evidence>
<dbReference type="EMBL" id="JAQGDS010000010">
    <property type="protein sequence ID" value="KAJ6257864.1"/>
    <property type="molecule type" value="Genomic_DNA"/>
</dbReference>
<organism evidence="1 2">
    <name type="scientific">Drechslerella dactyloides</name>
    <name type="common">Nematode-trapping fungus</name>
    <name type="synonym">Arthrobotrys dactyloides</name>
    <dbReference type="NCBI Taxonomy" id="74499"/>
    <lineage>
        <taxon>Eukaryota</taxon>
        <taxon>Fungi</taxon>
        <taxon>Dikarya</taxon>
        <taxon>Ascomycota</taxon>
        <taxon>Pezizomycotina</taxon>
        <taxon>Orbiliomycetes</taxon>
        <taxon>Orbiliales</taxon>
        <taxon>Orbiliaceae</taxon>
        <taxon>Drechslerella</taxon>
    </lineage>
</organism>
<evidence type="ECO:0000313" key="1">
    <source>
        <dbReference type="EMBL" id="KAJ6257864.1"/>
    </source>
</evidence>
<proteinExistence type="predicted"/>
<sequence>MPALEFESFGSSSPFEISLVGNAIVVESTSGSRSPSAGQSGLPDPIAAKGGLLIAMHEDEAMWINFELRMQLPVSLDDEFSPRHYGVKIYAGGINVVSGVPENETTASTLRRRNLLGKGKSFVAKPPGKGLTIEGQMTGDETVSGLQFEIITTKRCPAPAVDKRCIHVYVRRYGAKSFILYNVSLELTCGNLIDLIAKNDDVSRRNQVRKRADGSIDLGFVVTYKRRYLRRQLEQPIRSLGVEENDGRMLVVVHEGEVEMNYALGVGSASYTLAGGREKSDQPRDSELGIAAGGHIRQAIVADKLSNDEWDKENILVFNVQLLNAQDYIRITRFSAPPKPVKSIAQLTGQFDNDVQVDSVLIGPGTGGGIIPSAFESGSSKVPAQPGIEASGSGLSSHYHVENAGSAPLGVSENAEKLPAGPAENKNAIRVPVIQAENAVSKQLRVEVETLAGLQQFGLEVSTLTKGLHRSKNTSKAPALLEIK</sequence>
<accession>A0AAD6ISL3</accession>
<keyword evidence="2" id="KW-1185">Reference proteome</keyword>
<dbReference type="AlphaFoldDB" id="A0AAD6ISL3"/>
<comment type="caution">
    <text evidence="1">The sequence shown here is derived from an EMBL/GenBank/DDBJ whole genome shotgun (WGS) entry which is preliminary data.</text>
</comment>
<gene>
    <name evidence="1" type="ORF">Dda_7653</name>
</gene>